<dbReference type="SMART" id="SM00409">
    <property type="entry name" value="IG"/>
    <property type="match status" value="3"/>
</dbReference>
<dbReference type="Gene3D" id="2.60.40.10">
    <property type="entry name" value="Immunoglobulins"/>
    <property type="match status" value="3"/>
</dbReference>
<evidence type="ECO:0000256" key="7">
    <source>
        <dbReference type="SAM" id="SignalP"/>
    </source>
</evidence>
<dbReference type="GO" id="GO:0007165">
    <property type="term" value="P:signal transduction"/>
    <property type="evidence" value="ECO:0007669"/>
    <property type="project" value="InterPro"/>
</dbReference>
<feature type="chain" id="PRO_5043467679" description="Interleukin 18 receptor 1" evidence="7">
    <location>
        <begin position="18"/>
        <end position="554"/>
    </location>
</feature>
<dbReference type="Ensembl" id="ENSAOCT00000085388.1">
    <property type="protein sequence ID" value="ENSAOCP00000040752.1"/>
    <property type="gene ID" value="ENSAOCG00000001909.2"/>
</dbReference>
<reference evidence="10 11" key="1">
    <citation type="submission" date="2022-01" db="EMBL/GenBank/DDBJ databases">
        <title>A chromosome-scale genome assembly of the false clownfish, Amphiprion ocellaris.</title>
        <authorList>
            <person name="Ryu T."/>
        </authorList>
    </citation>
    <scope>NUCLEOTIDE SEQUENCE [LARGE SCALE GENOMIC DNA]</scope>
</reference>
<evidence type="ECO:0008006" key="12">
    <source>
        <dbReference type="Google" id="ProtNLM"/>
    </source>
</evidence>
<keyword evidence="2" id="KW-0378">Hydrolase</keyword>
<dbReference type="SUPFAM" id="SSF52200">
    <property type="entry name" value="Toll/Interleukin receptor TIR domain"/>
    <property type="match status" value="1"/>
</dbReference>
<feature type="signal peptide" evidence="7">
    <location>
        <begin position="1"/>
        <end position="17"/>
    </location>
</feature>
<dbReference type="Proteomes" id="UP001501940">
    <property type="component" value="Chromosome 1"/>
</dbReference>
<dbReference type="PANTHER" id="PTHR11890:SF6">
    <property type="entry name" value="INTERLEUKIN-18 RECEPTOR 1"/>
    <property type="match status" value="1"/>
</dbReference>
<organism evidence="10 11">
    <name type="scientific">Amphiprion ocellaris</name>
    <name type="common">Clown anemonefish</name>
    <dbReference type="NCBI Taxonomy" id="80972"/>
    <lineage>
        <taxon>Eukaryota</taxon>
        <taxon>Metazoa</taxon>
        <taxon>Chordata</taxon>
        <taxon>Craniata</taxon>
        <taxon>Vertebrata</taxon>
        <taxon>Euteleostomi</taxon>
        <taxon>Actinopterygii</taxon>
        <taxon>Neopterygii</taxon>
        <taxon>Teleostei</taxon>
        <taxon>Neoteleostei</taxon>
        <taxon>Acanthomorphata</taxon>
        <taxon>Ovalentaria</taxon>
        <taxon>Pomacentridae</taxon>
        <taxon>Amphiprion</taxon>
    </lineage>
</organism>
<dbReference type="InterPro" id="IPR013783">
    <property type="entry name" value="Ig-like_fold"/>
</dbReference>
<evidence type="ECO:0000256" key="6">
    <source>
        <dbReference type="ARBA" id="ARBA00023319"/>
    </source>
</evidence>
<dbReference type="InterPro" id="IPR015621">
    <property type="entry name" value="IL-1_rcpt_fam"/>
</dbReference>
<dbReference type="Pfam" id="PF01582">
    <property type="entry name" value="TIR"/>
    <property type="match status" value="1"/>
</dbReference>
<reference evidence="10" key="3">
    <citation type="submission" date="2025-09" db="UniProtKB">
        <authorList>
            <consortium name="Ensembl"/>
        </authorList>
    </citation>
    <scope>IDENTIFICATION</scope>
</reference>
<comment type="similarity">
    <text evidence="1">Belongs to the interleukin-1 receptor family.</text>
</comment>
<dbReference type="AlphaFoldDB" id="A0AAQ5XIS8"/>
<dbReference type="PANTHER" id="PTHR11890">
    <property type="entry name" value="INTERLEUKIN-1 RECEPTOR FAMILY MEMBER"/>
    <property type="match status" value="1"/>
</dbReference>
<feature type="domain" description="TIR" evidence="8">
    <location>
        <begin position="386"/>
        <end position="532"/>
    </location>
</feature>
<name>A0AAQ5XIS8_AMPOC</name>
<evidence type="ECO:0000259" key="8">
    <source>
        <dbReference type="PROSITE" id="PS50104"/>
    </source>
</evidence>
<dbReference type="PRINTS" id="PR01537">
    <property type="entry name" value="INTRLKN1R1F"/>
</dbReference>
<protein>
    <recommendedName>
        <fullName evidence="12">Interleukin 18 receptor 1</fullName>
    </recommendedName>
</protein>
<evidence type="ECO:0000256" key="2">
    <source>
        <dbReference type="ARBA" id="ARBA00022801"/>
    </source>
</evidence>
<reference evidence="10" key="2">
    <citation type="submission" date="2025-08" db="UniProtKB">
        <authorList>
            <consortium name="Ensembl"/>
        </authorList>
    </citation>
    <scope>IDENTIFICATION</scope>
</reference>
<dbReference type="InterPro" id="IPR035897">
    <property type="entry name" value="Toll_tir_struct_dom_sf"/>
</dbReference>
<dbReference type="PROSITE" id="PS50835">
    <property type="entry name" value="IG_LIKE"/>
    <property type="match status" value="1"/>
</dbReference>
<keyword evidence="7" id="KW-0732">Signal</keyword>
<evidence type="ECO:0000259" key="9">
    <source>
        <dbReference type="PROSITE" id="PS50835"/>
    </source>
</evidence>
<dbReference type="Pfam" id="PF13927">
    <property type="entry name" value="Ig_3"/>
    <property type="match status" value="1"/>
</dbReference>
<keyword evidence="11" id="KW-1185">Reference proteome</keyword>
<feature type="domain" description="Ig-like" evidence="9">
    <location>
        <begin position="17"/>
        <end position="108"/>
    </location>
</feature>
<keyword evidence="5" id="KW-0325">Glycoprotein</keyword>
<evidence type="ECO:0000256" key="1">
    <source>
        <dbReference type="ARBA" id="ARBA00009752"/>
    </source>
</evidence>
<sequence length="554" mass="62385">MVVIQLFLLTLISGVHPQTFKEIHRQAGDIAALYCEVKHGDAKILWKRDDNQSVILYNNMSSDEQRQIGVVVHKQSLVILSASVNHQGNYTCSVGNSSRWSRFRLTVHTHFREHDNITCYTSALCQLHCPTTNVPATSFSNRSITWPKGPEYGNFPSVEKEHSGIYTCTWYFPYHGQTYNVTFEVRLDVQEFDTPRTADILKPRETTFEVELGEIQMSSVDTQTLTARLQLYFKFLCKLLFLGSPKVIDCEALTWSCTNSVLYWLSNFDFVDEDRPSRVSFNQTCPSDKNSKEIKRTAPLVFTKVLEEDLSKNFTCVLQHDGQTLSYVTITLTQKARPSHTSLAVCTVVLTVLSAVMVFICVKFKVDISLFLRDTLGCHSSTSDGKSYDAFLMCYESDTDGGFNAHDRKMLESVLEERFGYSLCLYDRDVLPGRAVAQVVLDCIEQSRAVVLVPTSPDPGPGSGLLSAIHEALVERQTRLVFINTETPKVSRSGSIPKALQLLSESGNHVAWKGMSSMPPSSSFWKQLRYHLPAPQRAPKIQLLLQTIQDVSSK</sequence>
<accession>A0AAQ5XIS8</accession>
<dbReference type="CDD" id="cd00096">
    <property type="entry name" value="Ig"/>
    <property type="match status" value="1"/>
</dbReference>
<dbReference type="SUPFAM" id="SSF48726">
    <property type="entry name" value="Immunoglobulin"/>
    <property type="match status" value="1"/>
</dbReference>
<dbReference type="InterPro" id="IPR000157">
    <property type="entry name" value="TIR_dom"/>
</dbReference>
<keyword evidence="3" id="KW-0520">NAD</keyword>
<evidence type="ECO:0000256" key="4">
    <source>
        <dbReference type="ARBA" id="ARBA00023157"/>
    </source>
</evidence>
<evidence type="ECO:0000313" key="10">
    <source>
        <dbReference type="Ensembl" id="ENSAOCP00000040752.1"/>
    </source>
</evidence>
<evidence type="ECO:0000313" key="11">
    <source>
        <dbReference type="Proteomes" id="UP001501940"/>
    </source>
</evidence>
<keyword evidence="6" id="KW-0393">Immunoglobulin domain</keyword>
<dbReference type="GO" id="GO:0016787">
    <property type="term" value="F:hydrolase activity"/>
    <property type="evidence" value="ECO:0007669"/>
    <property type="project" value="UniProtKB-KW"/>
</dbReference>
<evidence type="ECO:0000256" key="3">
    <source>
        <dbReference type="ARBA" id="ARBA00023027"/>
    </source>
</evidence>
<dbReference type="InterPro" id="IPR007110">
    <property type="entry name" value="Ig-like_dom"/>
</dbReference>
<keyword evidence="4" id="KW-1015">Disulfide bond</keyword>
<dbReference type="InterPro" id="IPR003599">
    <property type="entry name" value="Ig_sub"/>
</dbReference>
<dbReference type="InterPro" id="IPR036179">
    <property type="entry name" value="Ig-like_dom_sf"/>
</dbReference>
<dbReference type="PROSITE" id="PS50104">
    <property type="entry name" value="TIR"/>
    <property type="match status" value="1"/>
</dbReference>
<dbReference type="GeneTree" id="ENSGT01090000259985"/>
<dbReference type="Gene3D" id="3.40.50.10140">
    <property type="entry name" value="Toll/interleukin-1 receptor homology (TIR) domain"/>
    <property type="match status" value="1"/>
</dbReference>
<proteinExistence type="inferred from homology"/>
<evidence type="ECO:0000256" key="5">
    <source>
        <dbReference type="ARBA" id="ARBA00023180"/>
    </source>
</evidence>